<dbReference type="FunFam" id="3.30.70.1660:FF:000002">
    <property type="entry name" value="Peptide chain release factor 1"/>
    <property type="match status" value="1"/>
</dbReference>
<proteinExistence type="inferred from homology"/>
<evidence type="ECO:0000313" key="6">
    <source>
        <dbReference type="EMBL" id="CAB4809073.1"/>
    </source>
</evidence>
<dbReference type="Pfam" id="PF03462">
    <property type="entry name" value="PCRF"/>
    <property type="match status" value="1"/>
</dbReference>
<dbReference type="PANTHER" id="PTHR43804">
    <property type="entry name" value="LD18447P"/>
    <property type="match status" value="1"/>
</dbReference>
<dbReference type="InterPro" id="IPR005139">
    <property type="entry name" value="PCRF"/>
</dbReference>
<feature type="coiled-coil region" evidence="4">
    <location>
        <begin position="66"/>
        <end position="93"/>
    </location>
</feature>
<evidence type="ECO:0000256" key="1">
    <source>
        <dbReference type="ARBA" id="ARBA00010835"/>
    </source>
</evidence>
<dbReference type="InterPro" id="IPR050057">
    <property type="entry name" value="Prokaryotic/Mito_RF"/>
</dbReference>
<evidence type="ECO:0000256" key="3">
    <source>
        <dbReference type="ARBA" id="ARBA00022917"/>
    </source>
</evidence>
<dbReference type="InterPro" id="IPR000352">
    <property type="entry name" value="Pep_chain_release_fac_I"/>
</dbReference>
<name>A0A6J6YLC1_9ZZZZ</name>
<accession>A0A6J6YLC1</accession>
<sequence length="355" mass="39715">MIDRLAGLESEFSGLEQQLADPSVLSDQHRLRDVSRRYKEITPIVACYRRYRMRADDATAAKELMAETSGDERDQLREELTAAEADLEALEAELKLLLLPRDPNDGKNLIMEVRGAEGGEEANLFARDLFDMYQAYAARKGWAVEVLGTYLSDLGGINQVTFVLKGDDAWAHLKFEGGPHRVQRVPVTESQGRIHTSAATVSVLPEAEELDVDIDPNDLQIDVYRASGPGGQGVNTTDSAVRITHRPTGIVVAMQDERSQLQNRARAMQVLRSRLLKVRQEEQAALVGDARRAQVQGGNRSEKIRTYNFKENRLTDHRIGYTVYRLQDVLAGDLDELVDALQTDERTRLLAGDED</sequence>
<dbReference type="SUPFAM" id="SSF75620">
    <property type="entry name" value="Release factor"/>
    <property type="match status" value="1"/>
</dbReference>
<dbReference type="NCBIfam" id="NF001859">
    <property type="entry name" value="PRK00591.1"/>
    <property type="match status" value="1"/>
</dbReference>
<dbReference type="Gene3D" id="3.30.70.1660">
    <property type="match status" value="1"/>
</dbReference>
<dbReference type="FunFam" id="3.30.160.20:FF:000004">
    <property type="entry name" value="Peptide chain release factor 1"/>
    <property type="match status" value="1"/>
</dbReference>
<evidence type="ECO:0000259" key="5">
    <source>
        <dbReference type="PROSITE" id="PS00745"/>
    </source>
</evidence>
<feature type="domain" description="Prokaryotic-type class I peptide chain release factors" evidence="5">
    <location>
        <begin position="225"/>
        <end position="241"/>
    </location>
</feature>
<dbReference type="HAMAP" id="MF_00093">
    <property type="entry name" value="Rel_fac_1"/>
    <property type="match status" value="1"/>
</dbReference>
<dbReference type="AlphaFoldDB" id="A0A6J6YLC1"/>
<organism evidence="6">
    <name type="scientific">freshwater metagenome</name>
    <dbReference type="NCBI Taxonomy" id="449393"/>
    <lineage>
        <taxon>unclassified sequences</taxon>
        <taxon>metagenomes</taxon>
        <taxon>ecological metagenomes</taxon>
    </lineage>
</organism>
<protein>
    <submittedName>
        <fullName evidence="6">Unannotated protein</fullName>
    </submittedName>
</protein>
<dbReference type="GO" id="GO:0005737">
    <property type="term" value="C:cytoplasm"/>
    <property type="evidence" value="ECO:0007669"/>
    <property type="project" value="UniProtKB-ARBA"/>
</dbReference>
<dbReference type="NCBIfam" id="TIGR00019">
    <property type="entry name" value="prfA"/>
    <property type="match status" value="1"/>
</dbReference>
<dbReference type="PANTHER" id="PTHR43804:SF7">
    <property type="entry name" value="LD18447P"/>
    <property type="match status" value="1"/>
</dbReference>
<dbReference type="InterPro" id="IPR045853">
    <property type="entry name" value="Pep_chain_release_fac_I_sf"/>
</dbReference>
<dbReference type="Gene3D" id="3.30.160.20">
    <property type="match status" value="1"/>
</dbReference>
<reference evidence="6" key="1">
    <citation type="submission" date="2020-05" db="EMBL/GenBank/DDBJ databases">
        <authorList>
            <person name="Chiriac C."/>
            <person name="Salcher M."/>
            <person name="Ghai R."/>
            <person name="Kavagutti S V."/>
        </authorList>
    </citation>
    <scope>NUCLEOTIDE SEQUENCE</scope>
</reference>
<gene>
    <name evidence="6" type="ORF">UFOPK3001_01424</name>
</gene>
<dbReference type="PROSITE" id="PS00745">
    <property type="entry name" value="RF_PROK_I"/>
    <property type="match status" value="1"/>
</dbReference>
<keyword evidence="4" id="KW-0175">Coiled coil</keyword>
<comment type="similarity">
    <text evidence="1">Belongs to the prokaryotic/mitochondrial release factor family.</text>
</comment>
<keyword evidence="3" id="KW-0648">Protein biosynthesis</keyword>
<dbReference type="SMART" id="SM00937">
    <property type="entry name" value="PCRF"/>
    <property type="match status" value="1"/>
</dbReference>
<evidence type="ECO:0000256" key="4">
    <source>
        <dbReference type="SAM" id="Coils"/>
    </source>
</evidence>
<dbReference type="Pfam" id="PF00472">
    <property type="entry name" value="RF-1"/>
    <property type="match status" value="1"/>
</dbReference>
<dbReference type="Gene3D" id="6.10.140.1950">
    <property type="match status" value="1"/>
</dbReference>
<keyword evidence="2" id="KW-0488">Methylation</keyword>
<dbReference type="GO" id="GO:0016149">
    <property type="term" value="F:translation release factor activity, codon specific"/>
    <property type="evidence" value="ECO:0007669"/>
    <property type="project" value="InterPro"/>
</dbReference>
<dbReference type="InterPro" id="IPR004373">
    <property type="entry name" value="RF-1"/>
</dbReference>
<evidence type="ECO:0000256" key="2">
    <source>
        <dbReference type="ARBA" id="ARBA00022481"/>
    </source>
</evidence>
<dbReference type="EMBL" id="CAFAAJ010000088">
    <property type="protein sequence ID" value="CAB4809073.1"/>
    <property type="molecule type" value="Genomic_DNA"/>
</dbReference>